<dbReference type="InterPro" id="IPR025714">
    <property type="entry name" value="Methyltranfer_dom"/>
</dbReference>
<accession>A0A329QXR6</accession>
<reference evidence="3 4" key="1">
    <citation type="submission" date="2018-04" db="EMBL/GenBank/DDBJ databases">
        <title>Paenibacillus taichungensis Genome sequencing and assembly.</title>
        <authorList>
            <person name="Xu J."/>
            <person name="Rensing C."/>
            <person name="Mazhar H.S."/>
        </authorList>
    </citation>
    <scope>NUCLEOTIDE SEQUENCE [LARGE SCALE GENOMIC DNA]</scope>
    <source>
        <strain evidence="3 4">NC1</strain>
    </source>
</reference>
<dbReference type="GO" id="GO:0032259">
    <property type="term" value="P:methylation"/>
    <property type="evidence" value="ECO:0007669"/>
    <property type="project" value="UniProtKB-KW"/>
</dbReference>
<evidence type="ECO:0000313" key="3">
    <source>
        <dbReference type="EMBL" id="RAW16776.1"/>
    </source>
</evidence>
<protein>
    <submittedName>
        <fullName evidence="3">Class I SAM-dependent methyltransferase</fullName>
    </submittedName>
</protein>
<proteinExistence type="predicted"/>
<dbReference type="Gene3D" id="3.40.50.150">
    <property type="entry name" value="Vaccinia Virus protein VP39"/>
    <property type="match status" value="1"/>
</dbReference>
<dbReference type="GO" id="GO:0008168">
    <property type="term" value="F:methyltransferase activity"/>
    <property type="evidence" value="ECO:0007669"/>
    <property type="project" value="UniProtKB-KW"/>
</dbReference>
<dbReference type="AlphaFoldDB" id="A0A329QXR6"/>
<gene>
    <name evidence="3" type="ORF">DC345_06640</name>
</gene>
<dbReference type="SUPFAM" id="SSF53335">
    <property type="entry name" value="S-adenosyl-L-methionine-dependent methyltransferases"/>
    <property type="match status" value="1"/>
</dbReference>
<feature type="compositionally biased region" description="Basic and acidic residues" evidence="1">
    <location>
        <begin position="126"/>
        <end position="147"/>
    </location>
</feature>
<dbReference type="CDD" id="cd02440">
    <property type="entry name" value="AdoMet_MTases"/>
    <property type="match status" value="1"/>
</dbReference>
<evidence type="ECO:0000313" key="4">
    <source>
        <dbReference type="Proteomes" id="UP000250642"/>
    </source>
</evidence>
<dbReference type="EMBL" id="QEVW01000005">
    <property type="protein sequence ID" value="RAW16776.1"/>
    <property type="molecule type" value="Genomic_DNA"/>
</dbReference>
<comment type="caution">
    <text evidence="3">The sequence shown here is derived from an EMBL/GenBank/DDBJ whole genome shotgun (WGS) entry which is preliminary data.</text>
</comment>
<organism evidence="3 4">
    <name type="scientific">Paenibacillus taichungensis</name>
    <dbReference type="NCBI Taxonomy" id="484184"/>
    <lineage>
        <taxon>Bacteria</taxon>
        <taxon>Bacillati</taxon>
        <taxon>Bacillota</taxon>
        <taxon>Bacilli</taxon>
        <taxon>Bacillales</taxon>
        <taxon>Paenibacillaceae</taxon>
        <taxon>Paenibacillus</taxon>
    </lineage>
</organism>
<dbReference type="PANTHER" id="PTHR43591:SF24">
    <property type="entry name" value="2-METHOXY-6-POLYPRENYL-1,4-BENZOQUINOL METHYLASE, MITOCHONDRIAL"/>
    <property type="match status" value="1"/>
</dbReference>
<dbReference type="Pfam" id="PF13847">
    <property type="entry name" value="Methyltransf_31"/>
    <property type="match status" value="1"/>
</dbReference>
<name>A0A329QXR6_9BACL</name>
<dbReference type="Proteomes" id="UP000250642">
    <property type="component" value="Unassembled WGS sequence"/>
</dbReference>
<dbReference type="NCBIfam" id="NF005379">
    <property type="entry name" value="PRK06922.1"/>
    <property type="match status" value="1"/>
</dbReference>
<evidence type="ECO:0000256" key="1">
    <source>
        <dbReference type="SAM" id="MobiDB-lite"/>
    </source>
</evidence>
<sequence>MLNALKAIQSYKSGHLPEEEQPTWLQLLAAAEQPNINLERIHSIADLEGTNPVLDYVERTLQVLEQLQVSFWMREILEDVLVWSETAKAGSPKQRRNWQKQGVNLFVHNVGSAQLYDMYGSVGNLHDKQGHREKEHSSRSESSRDLSNDDPSGSAQIVQTAYGSPTPRHEIIHTLIATHGLIGQYIRGEIPFAENAPLHSFIPQGWLTADELQAILIALNECIIAGVERALWNQVQAEVQRIVGWIITEPDHTDWNVKERLSRLRSSSILQGEAMDEAYAKLQARLEIERILAPLAHRTLWYVESAMHDFSLQEMVKIFLLTLHSEAMLLSVDDLTMNSTGIGRVTEEEGVGLNSTSQEQQLDVVRHISFEPLMNTMYYDYKGVKKLNIYKKRMIEKYLEQYSWEQIEAGETITYPHLTHRIERHRDLRDTVFVTFEFSPAAEKLIAFCIEAEKSPLYEKAVLLLFDLFGLRRDAYDRFHNEETYLADMNSSGDYKKVLLDYMVGKRVLDIGPGGGILLDLIEQERPEMEPIGIDISANVIEALERKKQREAHRWQVLKGDALQLDQYVQSGTVDTVIFSSILHELYSYIERDGRRFNRDTVVAALRSSFNVLSPGGRILIRDGIMTEPEAQKRRIRFLEPDGMRWLERYAQDFQGRSIEFERISEDEALLDINDAMEFLYTYTWGEEAYVHEIQEQFGIFTPSAYEHCIHEALGEQAEIITFRHFLQEGYTEALGERIIFMDEQGQPAPLPDSTCLIVIEKKKGMADR</sequence>
<keyword evidence="3" id="KW-0808">Transferase</keyword>
<dbReference type="PANTHER" id="PTHR43591">
    <property type="entry name" value="METHYLTRANSFERASE"/>
    <property type="match status" value="1"/>
</dbReference>
<feature type="region of interest" description="Disordered" evidence="1">
    <location>
        <begin position="126"/>
        <end position="159"/>
    </location>
</feature>
<dbReference type="RefSeq" id="WP_113052434.1">
    <property type="nucleotide sequence ID" value="NZ_QEVW01000005.1"/>
</dbReference>
<dbReference type="InterPro" id="IPR029063">
    <property type="entry name" value="SAM-dependent_MTases_sf"/>
</dbReference>
<keyword evidence="3" id="KW-0489">Methyltransferase</keyword>
<evidence type="ECO:0000259" key="2">
    <source>
        <dbReference type="Pfam" id="PF13847"/>
    </source>
</evidence>
<feature type="domain" description="Methyltransferase" evidence="2">
    <location>
        <begin position="505"/>
        <end position="625"/>
    </location>
</feature>